<accession>F8NXK9</accession>
<evidence type="ECO:0000313" key="1">
    <source>
        <dbReference type="EMBL" id="EGO24681.1"/>
    </source>
</evidence>
<name>F8NXK9_SERL9</name>
<organism>
    <name type="scientific">Serpula lacrymans var. lacrymans (strain S7.9)</name>
    <name type="common">Dry rot fungus</name>
    <dbReference type="NCBI Taxonomy" id="578457"/>
    <lineage>
        <taxon>Eukaryota</taxon>
        <taxon>Fungi</taxon>
        <taxon>Dikarya</taxon>
        <taxon>Basidiomycota</taxon>
        <taxon>Agaricomycotina</taxon>
        <taxon>Agaricomycetes</taxon>
        <taxon>Agaricomycetidae</taxon>
        <taxon>Boletales</taxon>
        <taxon>Coniophorineae</taxon>
        <taxon>Serpulaceae</taxon>
        <taxon>Serpula</taxon>
    </lineage>
</organism>
<gene>
    <name evidence="1" type="ORF">SERLADRAFT_449444</name>
</gene>
<sequence length="55" mass="6191">MIHINTNDNETYYHHFKSNLKELKAGWTLHTLDTMLLTLIVSIGCMENGGNGNVS</sequence>
<dbReference type="AlphaFoldDB" id="F8NXK9"/>
<dbReference type="EMBL" id="GL945434">
    <property type="protein sequence ID" value="EGO24681.1"/>
    <property type="molecule type" value="Genomic_DNA"/>
</dbReference>
<dbReference type="GeneID" id="18816552"/>
<dbReference type="HOGENOM" id="CLU_3033837_0_0_1"/>
<dbReference type="Proteomes" id="UP000008064">
    <property type="component" value="Unassembled WGS sequence"/>
</dbReference>
<dbReference type="RefSeq" id="XP_007318700.1">
    <property type="nucleotide sequence ID" value="XM_007318638.1"/>
</dbReference>
<protein>
    <submittedName>
        <fullName evidence="1">Uncharacterized protein</fullName>
    </submittedName>
</protein>
<proteinExistence type="predicted"/>
<reference evidence="1" key="1">
    <citation type="submission" date="2011-04" db="EMBL/GenBank/DDBJ databases">
        <title>Evolution of plant cell wall degrading machinery underlies the functional diversity of forest fungi.</title>
        <authorList>
            <consortium name="US DOE Joint Genome Institute (JGI-PGF)"/>
            <person name="Eastwood D.C."/>
            <person name="Floudas D."/>
            <person name="Binder M."/>
            <person name="Majcherczyk A."/>
            <person name="Schneider P."/>
            <person name="Aerts A."/>
            <person name="Asiegbu F.O."/>
            <person name="Baker S.E."/>
            <person name="Barry K."/>
            <person name="Bendiksby M."/>
            <person name="Blumentritt M."/>
            <person name="Coutinho P.M."/>
            <person name="Cullen D."/>
            <person name="Cullen D."/>
            <person name="Gathman A."/>
            <person name="Goodell B."/>
            <person name="Henrissat B."/>
            <person name="Ihrmark K."/>
            <person name="Kauserud H."/>
            <person name="Kohler A."/>
            <person name="LaButti K."/>
            <person name="Lapidus A."/>
            <person name="Lavin J.L."/>
            <person name="Lee Y.-H."/>
            <person name="Lindquist E."/>
            <person name="Lilly W."/>
            <person name="Lucas S."/>
            <person name="Morin E."/>
            <person name="Murat C."/>
            <person name="Oguiza J.A."/>
            <person name="Park J."/>
            <person name="Pisabarro A.G."/>
            <person name="Riley R."/>
            <person name="Rosling A."/>
            <person name="Salamov A."/>
            <person name="Schmidt O."/>
            <person name="Schmutz J."/>
            <person name="Skrede I."/>
            <person name="Stenlid J."/>
            <person name="Wiebenga A."/>
            <person name="Xie X."/>
            <person name="Kues U."/>
            <person name="Hibbett D.S."/>
            <person name="Hoffmeister D."/>
            <person name="Hogberg N."/>
            <person name="Martin F."/>
            <person name="Grigoriev I.V."/>
            <person name="Watkinson S.C."/>
        </authorList>
    </citation>
    <scope>NUCLEOTIDE SEQUENCE</scope>
    <source>
        <strain evidence="1">S7.9</strain>
    </source>
</reference>
<dbReference type="KEGG" id="sla:SERLADRAFT_449444"/>